<name>A0ACD3AI80_9AGAR</name>
<keyword evidence="2" id="KW-1185">Reference proteome</keyword>
<accession>A0ACD3AI80</accession>
<gene>
    <name evidence="1" type="ORF">BDN72DRAFT_192551</name>
</gene>
<evidence type="ECO:0000313" key="1">
    <source>
        <dbReference type="EMBL" id="TFK65573.1"/>
    </source>
</evidence>
<dbReference type="EMBL" id="ML208432">
    <property type="protein sequence ID" value="TFK65573.1"/>
    <property type="molecule type" value="Genomic_DNA"/>
</dbReference>
<proteinExistence type="predicted"/>
<organism evidence="1 2">
    <name type="scientific">Pluteus cervinus</name>
    <dbReference type="NCBI Taxonomy" id="181527"/>
    <lineage>
        <taxon>Eukaryota</taxon>
        <taxon>Fungi</taxon>
        <taxon>Dikarya</taxon>
        <taxon>Basidiomycota</taxon>
        <taxon>Agaricomycotina</taxon>
        <taxon>Agaricomycetes</taxon>
        <taxon>Agaricomycetidae</taxon>
        <taxon>Agaricales</taxon>
        <taxon>Pluteineae</taxon>
        <taxon>Pluteaceae</taxon>
        <taxon>Pluteus</taxon>
    </lineage>
</organism>
<evidence type="ECO:0000313" key="2">
    <source>
        <dbReference type="Proteomes" id="UP000308600"/>
    </source>
</evidence>
<protein>
    <submittedName>
        <fullName evidence="1">Uncharacterized protein</fullName>
    </submittedName>
</protein>
<dbReference type="Proteomes" id="UP000308600">
    <property type="component" value="Unassembled WGS sequence"/>
</dbReference>
<sequence length="156" mass="17870">MISWPVILYRRWCFFPPSKKETVAKAPFGRKKGTRAHNKQFLLTVARAPVTGEKPKPKGPQGRAQLTWSFFLRFRFPRQGRVDMFVGLPEFALLMTCGTGRIPLGLFLQLKGLKVFTRCSGPVLLDSRSDRKRDFPPLIDRPQDGLSRTAIRPRLM</sequence>
<reference evidence="1 2" key="1">
    <citation type="journal article" date="2019" name="Nat. Ecol. Evol.">
        <title>Megaphylogeny resolves global patterns of mushroom evolution.</title>
        <authorList>
            <person name="Varga T."/>
            <person name="Krizsan K."/>
            <person name="Foldi C."/>
            <person name="Dima B."/>
            <person name="Sanchez-Garcia M."/>
            <person name="Sanchez-Ramirez S."/>
            <person name="Szollosi G.J."/>
            <person name="Szarkandi J.G."/>
            <person name="Papp V."/>
            <person name="Albert L."/>
            <person name="Andreopoulos W."/>
            <person name="Angelini C."/>
            <person name="Antonin V."/>
            <person name="Barry K.W."/>
            <person name="Bougher N.L."/>
            <person name="Buchanan P."/>
            <person name="Buyck B."/>
            <person name="Bense V."/>
            <person name="Catcheside P."/>
            <person name="Chovatia M."/>
            <person name="Cooper J."/>
            <person name="Damon W."/>
            <person name="Desjardin D."/>
            <person name="Finy P."/>
            <person name="Geml J."/>
            <person name="Haridas S."/>
            <person name="Hughes K."/>
            <person name="Justo A."/>
            <person name="Karasinski D."/>
            <person name="Kautmanova I."/>
            <person name="Kiss B."/>
            <person name="Kocsube S."/>
            <person name="Kotiranta H."/>
            <person name="LaButti K.M."/>
            <person name="Lechner B.E."/>
            <person name="Liimatainen K."/>
            <person name="Lipzen A."/>
            <person name="Lukacs Z."/>
            <person name="Mihaltcheva S."/>
            <person name="Morgado L.N."/>
            <person name="Niskanen T."/>
            <person name="Noordeloos M.E."/>
            <person name="Ohm R.A."/>
            <person name="Ortiz-Santana B."/>
            <person name="Ovrebo C."/>
            <person name="Racz N."/>
            <person name="Riley R."/>
            <person name="Savchenko A."/>
            <person name="Shiryaev A."/>
            <person name="Soop K."/>
            <person name="Spirin V."/>
            <person name="Szebenyi C."/>
            <person name="Tomsovsky M."/>
            <person name="Tulloss R.E."/>
            <person name="Uehling J."/>
            <person name="Grigoriev I.V."/>
            <person name="Vagvolgyi C."/>
            <person name="Papp T."/>
            <person name="Martin F.M."/>
            <person name="Miettinen O."/>
            <person name="Hibbett D.S."/>
            <person name="Nagy L.G."/>
        </authorList>
    </citation>
    <scope>NUCLEOTIDE SEQUENCE [LARGE SCALE GENOMIC DNA]</scope>
    <source>
        <strain evidence="1 2">NL-1719</strain>
    </source>
</reference>